<sequence>MASVLARQSVALALLVAAVSVTGVDSKSFNITNSCVYTVWPGISSGPGSAAAVDTTGFELAPGEWEIVPVQSGWSGRVWGRTLCSNSTENTGRFTCVTGDCGSGRLDCAGGNAVPPVTLAQFTMDGSGAMEFYDISLVDGYNLPMLVTPPPQDAAPAGGNCTPVRCVVDLNGECPDELRVASAAAAAATGTGVVACKSACQAFGSPQYCCTGEYGNLDTCMPSAYSQLFKKACPRAFSYAYDGADSIFTCGAGAGESNTLTYTITFCPSTNRQGLQF</sequence>
<protein>
    <recommendedName>
        <fullName evidence="5">Thaumatin-like protein</fullName>
    </recommendedName>
</protein>
<dbReference type="CDD" id="cd09218">
    <property type="entry name" value="TLP-PA"/>
    <property type="match status" value="1"/>
</dbReference>
<feature type="disulfide bond" evidence="1">
    <location>
        <begin position="101"/>
        <end position="108"/>
    </location>
</feature>
<dbReference type="PANTHER" id="PTHR31048">
    <property type="entry name" value="OS03G0233200 PROTEIN"/>
    <property type="match status" value="1"/>
</dbReference>
<feature type="chain" id="PRO_5032738859" description="Thaumatin-like protein" evidence="2">
    <location>
        <begin position="27"/>
        <end position="277"/>
    </location>
</feature>
<evidence type="ECO:0000313" key="4">
    <source>
        <dbReference type="Proteomes" id="UP000604825"/>
    </source>
</evidence>
<name>A0A811RTH3_9POAL</name>
<dbReference type="InterPro" id="IPR017949">
    <property type="entry name" value="Thaumatin_CS"/>
</dbReference>
<dbReference type="OrthoDB" id="430315at2759"/>
<dbReference type="PIRSF" id="PIRSF002703">
    <property type="entry name" value="Thaumatin"/>
    <property type="match status" value="1"/>
</dbReference>
<dbReference type="InterPro" id="IPR037176">
    <property type="entry name" value="Osmotin/thaumatin-like_sf"/>
</dbReference>
<evidence type="ECO:0000313" key="3">
    <source>
        <dbReference type="EMBL" id="CAD6273252.1"/>
    </source>
</evidence>
<feature type="disulfide bond" evidence="1">
    <location>
        <begin position="84"/>
        <end position="96"/>
    </location>
</feature>
<feature type="disulfide bond" evidence="1">
    <location>
        <begin position="166"/>
        <end position="233"/>
    </location>
</feature>
<dbReference type="AlphaFoldDB" id="A0A811RTH3"/>
<evidence type="ECO:0008006" key="5">
    <source>
        <dbReference type="Google" id="ProtNLM"/>
    </source>
</evidence>
<accession>A0A811RTH3</accession>
<dbReference type="Gene3D" id="2.60.110.10">
    <property type="entry name" value="Thaumatin"/>
    <property type="match status" value="1"/>
</dbReference>
<keyword evidence="2" id="KW-0732">Signal</keyword>
<dbReference type="PRINTS" id="PR00347">
    <property type="entry name" value="THAUMATIN"/>
</dbReference>
<feature type="disulfide bond" evidence="1">
    <location>
        <begin position="161"/>
        <end position="250"/>
    </location>
</feature>
<feature type="disulfide bond" evidence="1">
    <location>
        <begin position="174"/>
        <end position="196"/>
    </location>
</feature>
<dbReference type="SUPFAM" id="SSF49870">
    <property type="entry name" value="Osmotin, thaumatin-like protein"/>
    <property type="match status" value="1"/>
</dbReference>
<dbReference type="PROSITE" id="PS00316">
    <property type="entry name" value="THAUMATIN_1"/>
    <property type="match status" value="1"/>
</dbReference>
<evidence type="ECO:0000256" key="2">
    <source>
        <dbReference type="SAM" id="SignalP"/>
    </source>
</evidence>
<keyword evidence="1" id="KW-1015">Disulfide bond</keyword>
<dbReference type="PROSITE" id="PS51367">
    <property type="entry name" value="THAUMATIN_2"/>
    <property type="match status" value="1"/>
</dbReference>
<dbReference type="Proteomes" id="UP000604825">
    <property type="component" value="Unassembled WGS sequence"/>
</dbReference>
<feature type="disulfide bond" evidence="1">
    <location>
        <begin position="200"/>
        <end position="209"/>
    </location>
</feature>
<dbReference type="InterPro" id="IPR001938">
    <property type="entry name" value="Thaumatin"/>
</dbReference>
<comment type="caution">
    <text evidence="3">The sequence shown here is derived from an EMBL/GenBank/DDBJ whole genome shotgun (WGS) entry which is preliminary data.</text>
</comment>
<reference evidence="3" key="1">
    <citation type="submission" date="2020-10" db="EMBL/GenBank/DDBJ databases">
        <authorList>
            <person name="Han B."/>
            <person name="Lu T."/>
            <person name="Zhao Q."/>
            <person name="Huang X."/>
            <person name="Zhao Y."/>
        </authorList>
    </citation>
    <scope>NUCLEOTIDE SEQUENCE</scope>
</reference>
<feature type="signal peptide" evidence="2">
    <location>
        <begin position="1"/>
        <end position="26"/>
    </location>
</feature>
<feature type="disulfide bond" evidence="1">
    <location>
        <begin position="210"/>
        <end position="220"/>
    </location>
</feature>
<dbReference type="EMBL" id="CAJGYO010000016">
    <property type="protein sequence ID" value="CAD6273252.1"/>
    <property type="molecule type" value="Genomic_DNA"/>
</dbReference>
<feature type="disulfide bond" evidence="1">
    <location>
        <begin position="35"/>
        <end position="267"/>
    </location>
</feature>
<evidence type="ECO:0000256" key="1">
    <source>
        <dbReference type="PIRSR" id="PIRSR002703-1"/>
    </source>
</evidence>
<keyword evidence="4" id="KW-1185">Reference proteome</keyword>
<dbReference type="SMART" id="SM00205">
    <property type="entry name" value="THN"/>
    <property type="match status" value="1"/>
</dbReference>
<organism evidence="3 4">
    <name type="scientific">Miscanthus lutarioriparius</name>
    <dbReference type="NCBI Taxonomy" id="422564"/>
    <lineage>
        <taxon>Eukaryota</taxon>
        <taxon>Viridiplantae</taxon>
        <taxon>Streptophyta</taxon>
        <taxon>Embryophyta</taxon>
        <taxon>Tracheophyta</taxon>
        <taxon>Spermatophyta</taxon>
        <taxon>Magnoliopsida</taxon>
        <taxon>Liliopsida</taxon>
        <taxon>Poales</taxon>
        <taxon>Poaceae</taxon>
        <taxon>PACMAD clade</taxon>
        <taxon>Panicoideae</taxon>
        <taxon>Andropogonodae</taxon>
        <taxon>Andropogoneae</taxon>
        <taxon>Saccharinae</taxon>
        <taxon>Miscanthus</taxon>
    </lineage>
</organism>
<dbReference type="Pfam" id="PF00314">
    <property type="entry name" value="Thaumatin"/>
    <property type="match status" value="1"/>
</dbReference>
<proteinExistence type="predicted"/>
<dbReference type="FunFam" id="2.60.110.10:FF:000004">
    <property type="entry name" value="THAUMATIN-LIKE PROTEIN 1"/>
    <property type="match status" value="1"/>
</dbReference>
<gene>
    <name evidence="3" type="ORF">NCGR_LOCUS56518</name>
</gene>